<evidence type="ECO:0000256" key="1">
    <source>
        <dbReference type="ARBA" id="ARBA00000822"/>
    </source>
</evidence>
<keyword evidence="9" id="KW-0812">Transmembrane</keyword>
<keyword evidence="8" id="KW-0547">Nucleotide-binding</keyword>
<feature type="binding site" evidence="8">
    <location>
        <position position="356"/>
    </location>
    <ligand>
        <name>ATP</name>
        <dbReference type="ChEBI" id="CHEBI:30616"/>
    </ligand>
</feature>
<dbReference type="GO" id="GO:0005524">
    <property type="term" value="F:ATP binding"/>
    <property type="evidence" value="ECO:0007669"/>
    <property type="project" value="UniProtKB-UniRule"/>
</dbReference>
<keyword evidence="7" id="KW-0624">Polysaccharide degradation</keyword>
<comment type="catalytic activity">
    <reaction evidence="1">
        <text>Random endo-hydrolysis of N-acetyl-beta-D-glucosaminide (1-&gt;4)-beta-linkages in chitin and chitodextrins.</text>
        <dbReference type="EC" id="3.2.1.14"/>
    </reaction>
</comment>
<keyword evidence="9" id="KW-1133">Transmembrane helix</keyword>
<keyword evidence="5" id="KW-0119">Carbohydrate metabolism</keyword>
<keyword evidence="6" id="KW-0326">Glycosidase</keyword>
<dbReference type="InterPro" id="IPR023346">
    <property type="entry name" value="Lysozyme-like_dom_sf"/>
</dbReference>
<dbReference type="GO" id="GO:0050832">
    <property type="term" value="P:defense response to fungus"/>
    <property type="evidence" value="ECO:0007669"/>
    <property type="project" value="TreeGrafter"/>
</dbReference>
<dbReference type="GO" id="GO:0016998">
    <property type="term" value="P:cell wall macromolecule catabolic process"/>
    <property type="evidence" value="ECO:0007669"/>
    <property type="project" value="InterPro"/>
</dbReference>
<dbReference type="PROSITE" id="PS00773">
    <property type="entry name" value="CHITINASE_19_1"/>
    <property type="match status" value="1"/>
</dbReference>
<evidence type="ECO:0000256" key="7">
    <source>
        <dbReference type="ARBA" id="ARBA00023326"/>
    </source>
</evidence>
<evidence type="ECO:0000256" key="8">
    <source>
        <dbReference type="PROSITE-ProRule" id="PRU10141"/>
    </source>
</evidence>
<dbReference type="Gene3D" id="3.30.20.10">
    <property type="entry name" value="Endochitinase, domain 2"/>
    <property type="match status" value="1"/>
</dbReference>
<dbReference type="GO" id="GO:0008843">
    <property type="term" value="F:endochitinase activity"/>
    <property type="evidence" value="ECO:0007669"/>
    <property type="project" value="UniProtKB-EC"/>
</dbReference>
<evidence type="ECO:0000256" key="9">
    <source>
        <dbReference type="SAM" id="Phobius"/>
    </source>
</evidence>
<proteinExistence type="predicted"/>
<evidence type="ECO:0000256" key="3">
    <source>
        <dbReference type="ARBA" id="ARBA00022729"/>
    </source>
</evidence>
<reference evidence="11" key="2">
    <citation type="submission" date="2021-12" db="EMBL/GenBank/DDBJ databases">
        <title>Resequencing data analysis of finger millet.</title>
        <authorList>
            <person name="Hatakeyama M."/>
            <person name="Aluri S."/>
            <person name="Balachadran M.T."/>
            <person name="Sivarajan S.R."/>
            <person name="Poveda L."/>
            <person name="Shimizu-Inatsugi R."/>
            <person name="Schlapbach R."/>
            <person name="Sreeman S.M."/>
            <person name="Shimizu K.K."/>
        </authorList>
    </citation>
    <scope>NUCLEOTIDE SEQUENCE</scope>
</reference>
<evidence type="ECO:0000256" key="5">
    <source>
        <dbReference type="ARBA" id="ARBA00023277"/>
    </source>
</evidence>
<dbReference type="InterPro" id="IPR000719">
    <property type="entry name" value="Prot_kinase_dom"/>
</dbReference>
<dbReference type="SUPFAM" id="SSF56112">
    <property type="entry name" value="Protein kinase-like (PK-like)"/>
    <property type="match status" value="1"/>
</dbReference>
<organism evidence="11 12">
    <name type="scientific">Eleusine coracana subsp. coracana</name>
    <dbReference type="NCBI Taxonomy" id="191504"/>
    <lineage>
        <taxon>Eukaryota</taxon>
        <taxon>Viridiplantae</taxon>
        <taxon>Streptophyta</taxon>
        <taxon>Embryophyta</taxon>
        <taxon>Tracheophyta</taxon>
        <taxon>Spermatophyta</taxon>
        <taxon>Magnoliopsida</taxon>
        <taxon>Liliopsida</taxon>
        <taxon>Poales</taxon>
        <taxon>Poaceae</taxon>
        <taxon>PACMAD clade</taxon>
        <taxon>Chloridoideae</taxon>
        <taxon>Cynodonteae</taxon>
        <taxon>Eleusininae</taxon>
        <taxon>Eleusine</taxon>
    </lineage>
</organism>
<name>A0AAV5DA20_ELECO</name>
<dbReference type="PROSITE" id="PS00774">
    <property type="entry name" value="CHITINASE_19_2"/>
    <property type="match status" value="1"/>
</dbReference>
<sequence length="374" mass="41203">MAWRHRTAWVKSSRSPCSTACCPTNVSCPAKGFYTYDAFIAAANSFPAFGTSGTVELMKREVAAFFGQTSQETTGRPIAADGQYQWGYCYKEANETFKESGSRPYYGRGPLQLEWDFNYKAAGKALGVDLVSNPDLVSTDPVISFKTAIWFWMTPQSPQPSCHDVITGNWKPRTAAEQVPGYGVISQIINGGIECGKVPSNVDNINRIGYYKRYCDMLGVGTGDNLDCYTLQNFPDLEAPPVPPQAPPASQLKTIILSSVLGSAAVIVIIAAAAYLYFTSKYRRWRKEQDKLAKAMHNLPGMPTRIDYAEIRKATKGFHATMKLGKGGFGAVYRCTLPAAAASSRTGQAMEVAVKKFMRELEDRRYNDFLVEVS</sequence>
<evidence type="ECO:0000313" key="12">
    <source>
        <dbReference type="Proteomes" id="UP001054889"/>
    </source>
</evidence>
<dbReference type="PANTHER" id="PTHR22595">
    <property type="entry name" value="CHITINASE-RELATED"/>
    <property type="match status" value="1"/>
</dbReference>
<dbReference type="Gene3D" id="3.30.200.20">
    <property type="entry name" value="Phosphorylase Kinase, domain 1"/>
    <property type="match status" value="1"/>
</dbReference>
<dbReference type="Gene3D" id="1.10.530.10">
    <property type="match status" value="1"/>
</dbReference>
<dbReference type="PANTHER" id="PTHR22595:SF171">
    <property type="entry name" value="BASIC ENDOCHITINASE B"/>
    <property type="match status" value="1"/>
</dbReference>
<dbReference type="PROSITE" id="PS00107">
    <property type="entry name" value="PROTEIN_KINASE_ATP"/>
    <property type="match status" value="1"/>
</dbReference>
<dbReference type="InterPro" id="IPR017441">
    <property type="entry name" value="Protein_kinase_ATP_BS"/>
</dbReference>
<gene>
    <name evidence="11" type="primary">ga25068</name>
    <name evidence="11" type="ORF">PR202_ga25068</name>
</gene>
<dbReference type="SUPFAM" id="SSF53955">
    <property type="entry name" value="Lysozyme-like"/>
    <property type="match status" value="1"/>
</dbReference>
<dbReference type="InterPro" id="IPR011009">
    <property type="entry name" value="Kinase-like_dom_sf"/>
</dbReference>
<evidence type="ECO:0000259" key="10">
    <source>
        <dbReference type="PROSITE" id="PS50011"/>
    </source>
</evidence>
<keyword evidence="4" id="KW-0378">Hydrolase</keyword>
<dbReference type="GO" id="GO:0006032">
    <property type="term" value="P:chitin catabolic process"/>
    <property type="evidence" value="ECO:0007669"/>
    <property type="project" value="InterPro"/>
</dbReference>
<protein>
    <recommendedName>
        <fullName evidence="2">chitinase</fullName>
        <ecNumber evidence="2">3.2.1.14</ecNumber>
    </recommendedName>
</protein>
<evidence type="ECO:0000256" key="6">
    <source>
        <dbReference type="ARBA" id="ARBA00023295"/>
    </source>
</evidence>
<comment type="caution">
    <text evidence="11">The sequence shown here is derived from an EMBL/GenBank/DDBJ whole genome shotgun (WGS) entry which is preliminary data.</text>
</comment>
<keyword evidence="8" id="KW-0067">ATP-binding</keyword>
<dbReference type="Pfam" id="PF00182">
    <property type="entry name" value="Glyco_hydro_19"/>
    <property type="match status" value="1"/>
</dbReference>
<reference evidence="11" key="1">
    <citation type="journal article" date="2018" name="DNA Res.">
        <title>Multiple hybrid de novo genome assembly of finger millet, an orphan allotetraploid crop.</title>
        <authorList>
            <person name="Hatakeyama M."/>
            <person name="Aluri S."/>
            <person name="Balachadran M.T."/>
            <person name="Sivarajan S.R."/>
            <person name="Patrignani A."/>
            <person name="Gruter S."/>
            <person name="Poveda L."/>
            <person name="Shimizu-Inatsugi R."/>
            <person name="Baeten J."/>
            <person name="Francoijs K.J."/>
            <person name="Nataraja K.N."/>
            <person name="Reddy Y.A.N."/>
            <person name="Phadnis S."/>
            <person name="Ravikumar R.L."/>
            <person name="Schlapbach R."/>
            <person name="Sreeman S.M."/>
            <person name="Shimizu K.K."/>
        </authorList>
    </citation>
    <scope>NUCLEOTIDE SEQUENCE</scope>
</reference>
<dbReference type="CDD" id="cd00325">
    <property type="entry name" value="chitinase_GH19"/>
    <property type="match status" value="1"/>
</dbReference>
<keyword evidence="3" id="KW-0732">Signal</keyword>
<dbReference type="GO" id="GO:0004672">
    <property type="term" value="F:protein kinase activity"/>
    <property type="evidence" value="ECO:0007669"/>
    <property type="project" value="InterPro"/>
</dbReference>
<dbReference type="Proteomes" id="UP001054889">
    <property type="component" value="Unassembled WGS sequence"/>
</dbReference>
<keyword evidence="9" id="KW-0472">Membrane</keyword>
<dbReference type="EC" id="3.2.1.14" evidence="2"/>
<keyword evidence="12" id="KW-1185">Reference proteome</keyword>
<accession>A0AAV5DA20</accession>
<feature type="transmembrane region" description="Helical" evidence="9">
    <location>
        <begin position="255"/>
        <end position="278"/>
    </location>
</feature>
<feature type="domain" description="Protein kinase" evidence="10">
    <location>
        <begin position="318"/>
        <end position="374"/>
    </location>
</feature>
<dbReference type="GO" id="GO:0000272">
    <property type="term" value="P:polysaccharide catabolic process"/>
    <property type="evidence" value="ECO:0007669"/>
    <property type="project" value="UniProtKB-KW"/>
</dbReference>
<dbReference type="EMBL" id="BQKI01000013">
    <property type="protein sequence ID" value="GJN07250.1"/>
    <property type="molecule type" value="Genomic_DNA"/>
</dbReference>
<dbReference type="InterPro" id="IPR000726">
    <property type="entry name" value="Glyco_hydro_19_cat"/>
</dbReference>
<dbReference type="PROSITE" id="PS50011">
    <property type="entry name" value="PROTEIN_KINASE_DOM"/>
    <property type="match status" value="1"/>
</dbReference>
<evidence type="ECO:0000256" key="2">
    <source>
        <dbReference type="ARBA" id="ARBA00012729"/>
    </source>
</evidence>
<evidence type="ECO:0000256" key="4">
    <source>
        <dbReference type="ARBA" id="ARBA00022801"/>
    </source>
</evidence>
<evidence type="ECO:0000313" key="11">
    <source>
        <dbReference type="EMBL" id="GJN07250.1"/>
    </source>
</evidence>
<dbReference type="AlphaFoldDB" id="A0AAV5DA20"/>